<dbReference type="GeneID" id="77399024"/>
<dbReference type="KEGG" id="mmg:MTBMA_c02420"/>
<evidence type="ECO:0000313" key="1">
    <source>
        <dbReference type="EMBL" id="ADL57850.1"/>
    </source>
</evidence>
<gene>
    <name evidence="1" type="primary">adk</name>
    <name evidence="1" type="ordered locus">MTBMA_c02420</name>
</gene>
<accession>D9PUF2</accession>
<keyword evidence="1" id="KW-0808">Transferase</keyword>
<dbReference type="GO" id="GO:0004017">
    <property type="term" value="F:AMP kinase activity"/>
    <property type="evidence" value="ECO:0007669"/>
    <property type="project" value="UniProtKB-EC"/>
</dbReference>
<dbReference type="NCBIfam" id="NF003122">
    <property type="entry name" value="PRK04040.1"/>
    <property type="match status" value="1"/>
</dbReference>
<dbReference type="PaxDb" id="79929-MTBMA_c02420"/>
<dbReference type="AlphaFoldDB" id="D9PUF2"/>
<dbReference type="Gene3D" id="3.40.50.300">
    <property type="entry name" value="P-loop containing nucleotide triphosphate hydrolases"/>
    <property type="match status" value="1"/>
</dbReference>
<dbReference type="Proteomes" id="UP000000345">
    <property type="component" value="Chromosome"/>
</dbReference>
<dbReference type="InterPro" id="IPR027417">
    <property type="entry name" value="P-loop_NTPase"/>
</dbReference>
<dbReference type="RefSeq" id="WP_013295077.1">
    <property type="nucleotide sequence ID" value="NC_014408.1"/>
</dbReference>
<organism evidence="1 2">
    <name type="scientific">Methanothermobacter marburgensis (strain ATCC BAA-927 / DSM 2133 / JCM 14651 / NBRC 100331 / OCM 82 / Marburg)</name>
    <name type="common">Methanobacterium thermoautotrophicum</name>
    <dbReference type="NCBI Taxonomy" id="79929"/>
    <lineage>
        <taxon>Archaea</taxon>
        <taxon>Methanobacteriati</taxon>
        <taxon>Methanobacteriota</taxon>
        <taxon>Methanomada group</taxon>
        <taxon>Methanobacteria</taxon>
        <taxon>Methanobacteriales</taxon>
        <taxon>Methanobacteriaceae</taxon>
        <taxon>Methanothermobacter</taxon>
    </lineage>
</organism>
<protein>
    <submittedName>
        <fullName evidence="1">Predicted adenylate kinase</fullName>
        <ecNumber evidence="1">2.7.4.3</ecNumber>
    </submittedName>
</protein>
<dbReference type="EMBL" id="CP001710">
    <property type="protein sequence ID" value="ADL57850.1"/>
    <property type="molecule type" value="Genomic_DNA"/>
</dbReference>
<dbReference type="SUPFAM" id="SSF52540">
    <property type="entry name" value="P-loop containing nucleoside triphosphate hydrolases"/>
    <property type="match status" value="1"/>
</dbReference>
<dbReference type="HOGENOM" id="CLU_119371_0_0_2"/>
<proteinExistence type="predicted"/>
<keyword evidence="1" id="KW-0418">Kinase</keyword>
<dbReference type="OrthoDB" id="8730at2157"/>
<dbReference type="EC" id="2.7.4.3" evidence="1"/>
<dbReference type="GeneID" id="9703948"/>
<dbReference type="STRING" id="79929.MTBMA_c02420"/>
<reference evidence="1 2" key="2">
    <citation type="journal article" date="2010" name="J. Bacteriol.">
        <title>Complete genome sequence of Methanothermobacter marburgensis, a methanoarchaeon model organism.</title>
        <authorList>
            <person name="Liesegang H."/>
            <person name="Kaster A.K."/>
            <person name="Wiezer A."/>
            <person name="Goenrich M."/>
            <person name="Wollherr A."/>
            <person name="Seedorf H."/>
            <person name="Gottschalk G."/>
            <person name="Thauer R.K."/>
        </authorList>
    </citation>
    <scope>NUCLEOTIDE SEQUENCE [LARGE SCALE GENOMIC DNA]</scope>
    <source>
        <strain evidence="2">ATCC BAA-927 / DSM 2133 / JCM 14651 / NBRC 100331 / OCM 82 / Marburg</strain>
    </source>
</reference>
<dbReference type="Pfam" id="PF13207">
    <property type="entry name" value="AAA_17"/>
    <property type="match status" value="1"/>
</dbReference>
<evidence type="ECO:0000313" key="2">
    <source>
        <dbReference type="Proteomes" id="UP000000345"/>
    </source>
</evidence>
<name>D9PUF2_METTM</name>
<reference key="1">
    <citation type="submission" date="2009-08" db="EMBL/GenBank/DDBJ databases">
        <title>The genome sequence of Methanothermobacter marburgensis.</title>
        <authorList>
            <person name="Kaster A."/>
            <person name="Seedorf H."/>
            <person name="Goenrich M."/>
            <person name="Wiezer A."/>
            <person name="Liesegang H."/>
            <person name="Thauer R."/>
            <person name="Gottschalk G."/>
        </authorList>
    </citation>
    <scope>NUCLEOTIDE SEQUENCE</scope>
    <source>
        <strain>Marburg</strain>
    </source>
</reference>
<sequence length="190" mass="21168">MPGFPETIAIVGVPGVGKTTLCRILSEKLDHTFINYGELMLEVAEERGLAGTLEELFSLPMDQQHSIWREAAHRVSEMKGVLLDLHGLDRSPIGYLVSLPVEFITPDLIIILEADPQDIIKRRIADSKRRMHDNPSTLREHMELLRTAMFVCAALMGSIVSVVENRTPERTASEITEIIKAAEDLGILRG</sequence>
<keyword evidence="2" id="KW-1185">Reference proteome</keyword>